<gene>
    <name evidence="1" type="ORF">F7R15_03690</name>
    <name evidence="2" type="ORF">SAMN04490202_5234</name>
</gene>
<dbReference type="Proteomes" id="UP000460142">
    <property type="component" value="Unassembled WGS sequence"/>
</dbReference>
<organism evidence="2 3">
    <name type="scientific">Pseudomonas reinekei</name>
    <dbReference type="NCBI Taxonomy" id="395598"/>
    <lineage>
        <taxon>Bacteria</taxon>
        <taxon>Pseudomonadati</taxon>
        <taxon>Pseudomonadota</taxon>
        <taxon>Gammaproteobacteria</taxon>
        <taxon>Pseudomonadales</taxon>
        <taxon>Pseudomonadaceae</taxon>
        <taxon>Pseudomonas</taxon>
    </lineage>
</organism>
<reference evidence="1 4" key="2">
    <citation type="submission" date="2019-09" db="EMBL/GenBank/DDBJ databases">
        <title>Draft genome sequences of 48 bacterial type strains from the CCUG.</title>
        <authorList>
            <person name="Tunovic T."/>
            <person name="Pineiro-Iglesias B."/>
            <person name="Unosson C."/>
            <person name="Inganas E."/>
            <person name="Ohlen M."/>
            <person name="Cardew S."/>
            <person name="Jensie-Markopoulos S."/>
            <person name="Salva-Serra F."/>
            <person name="Jaen-Luchoro D."/>
            <person name="Karlsson R."/>
            <person name="Svensson-Stadler L."/>
            <person name="Chun J."/>
            <person name="Moore E."/>
        </authorList>
    </citation>
    <scope>NUCLEOTIDE SEQUENCE [LARGE SCALE GENOMIC DNA]</scope>
    <source>
        <strain evidence="1 4">CCUG 53116</strain>
    </source>
</reference>
<accession>A0A1H0UAF6</accession>
<sequence length="191" mass="21215">MTKDQERSFIARITCNGSNMTFFDQILSAGHFEPGGRRSPIPPNIVTTFEGYDPASGTMRPVGGRKRTAMVIHFRCYDDYYNLQILSEAYYQKYFSKGDQGVLGAYPAAGGDTTSFNLLDSHQQIITLDDLSSDQATVHLKARNAAIIKKEIWRDPAYSTCFTDKSGDIATFKLDILERKVSSPAGSTPYS</sequence>
<evidence type="ECO:0000313" key="2">
    <source>
        <dbReference type="EMBL" id="SDP62806.1"/>
    </source>
</evidence>
<dbReference type="OrthoDB" id="7032426at2"/>
<dbReference type="AlphaFoldDB" id="A0A1H0UAF6"/>
<evidence type="ECO:0000313" key="3">
    <source>
        <dbReference type="Proteomes" id="UP000198549"/>
    </source>
</evidence>
<dbReference type="EMBL" id="LT629709">
    <property type="protein sequence ID" value="SDP62806.1"/>
    <property type="molecule type" value="Genomic_DNA"/>
</dbReference>
<evidence type="ECO:0000313" key="4">
    <source>
        <dbReference type="Proteomes" id="UP000460142"/>
    </source>
</evidence>
<proteinExistence type="predicted"/>
<name>A0A1H0UAF6_PSERE</name>
<dbReference type="RefSeq" id="WP_139315746.1">
    <property type="nucleotide sequence ID" value="NZ_LT629709.1"/>
</dbReference>
<dbReference type="Proteomes" id="UP000198549">
    <property type="component" value="Chromosome I"/>
</dbReference>
<protein>
    <submittedName>
        <fullName evidence="2">Uncharacterized protein</fullName>
    </submittedName>
</protein>
<reference evidence="2 3" key="1">
    <citation type="submission" date="2016-10" db="EMBL/GenBank/DDBJ databases">
        <authorList>
            <person name="de Groot N.N."/>
        </authorList>
    </citation>
    <scope>NUCLEOTIDE SEQUENCE [LARGE SCALE GENOMIC DNA]</scope>
    <source>
        <strain evidence="2 3">BS3776</strain>
    </source>
</reference>
<evidence type="ECO:0000313" key="1">
    <source>
        <dbReference type="EMBL" id="KAB0487948.1"/>
    </source>
</evidence>
<dbReference type="EMBL" id="VZPS01000002">
    <property type="protein sequence ID" value="KAB0487948.1"/>
    <property type="molecule type" value="Genomic_DNA"/>
</dbReference>